<keyword evidence="1" id="KW-0472">Membrane</keyword>
<name>A0A066Z4K9_9ACTN</name>
<gene>
    <name evidence="2" type="ORF">KCH_28570</name>
</gene>
<feature type="transmembrane region" description="Helical" evidence="1">
    <location>
        <begin position="95"/>
        <end position="113"/>
    </location>
</feature>
<keyword evidence="1" id="KW-1133">Transmembrane helix</keyword>
<evidence type="ECO:0000313" key="3">
    <source>
        <dbReference type="Proteomes" id="UP000027178"/>
    </source>
</evidence>
<keyword evidence="3" id="KW-1185">Reference proteome</keyword>
<dbReference type="Pfam" id="PF19744">
    <property type="entry name" value="DUF6232"/>
    <property type="match status" value="1"/>
</dbReference>
<feature type="transmembrane region" description="Helical" evidence="1">
    <location>
        <begin position="62"/>
        <end position="83"/>
    </location>
</feature>
<sequence>MPSKPPVPPMPTFRPGQVEVRVERQLLWIGQAAYPLHNIARVFPVVLYPRSAEAFARFGRRVGITLVSAFLVVGVGQLSIATTSSRSTRSDTSSAFTQFVVSVAVVALILYVVELLRVVLQKPQHVVAIETNGSSVALITAADAERRRALTEYIAAAVDNPQSSLLLHVDTLAVNPANYYFGDTVNVHGTGNVGRIST</sequence>
<evidence type="ECO:0000313" key="2">
    <source>
        <dbReference type="EMBL" id="KDN85276.1"/>
    </source>
</evidence>
<keyword evidence="1" id="KW-0812">Transmembrane</keyword>
<dbReference type="HOGENOM" id="CLU_100233_0_0_11"/>
<dbReference type="eggNOG" id="ENOG502ZE19">
    <property type="taxonomic scope" value="Bacteria"/>
</dbReference>
<evidence type="ECO:0000256" key="1">
    <source>
        <dbReference type="SAM" id="Phobius"/>
    </source>
</evidence>
<proteinExistence type="predicted"/>
<dbReference type="Proteomes" id="UP000027178">
    <property type="component" value="Unassembled WGS sequence"/>
</dbReference>
<reference evidence="2 3" key="1">
    <citation type="submission" date="2014-05" db="EMBL/GenBank/DDBJ databases">
        <title>Draft Genome Sequence of Kitasatospora cheerisanensis KCTC 2395.</title>
        <authorList>
            <person name="Nam D.H."/>
        </authorList>
    </citation>
    <scope>NUCLEOTIDE SEQUENCE [LARGE SCALE GENOMIC DNA]</scope>
    <source>
        <strain evidence="2 3">KCTC 2395</strain>
    </source>
</reference>
<dbReference type="InterPro" id="IPR045629">
    <property type="entry name" value="DUF6232"/>
</dbReference>
<comment type="caution">
    <text evidence="2">The sequence shown here is derived from an EMBL/GenBank/DDBJ whole genome shotgun (WGS) entry which is preliminary data.</text>
</comment>
<organism evidence="2 3">
    <name type="scientific">Kitasatospora cheerisanensis KCTC 2395</name>
    <dbReference type="NCBI Taxonomy" id="1348663"/>
    <lineage>
        <taxon>Bacteria</taxon>
        <taxon>Bacillati</taxon>
        <taxon>Actinomycetota</taxon>
        <taxon>Actinomycetes</taxon>
        <taxon>Kitasatosporales</taxon>
        <taxon>Streptomycetaceae</taxon>
        <taxon>Kitasatospora</taxon>
    </lineage>
</organism>
<protein>
    <submittedName>
        <fullName evidence="2">Uncharacterized protein</fullName>
    </submittedName>
</protein>
<dbReference type="EMBL" id="JNBY01000085">
    <property type="protein sequence ID" value="KDN85276.1"/>
    <property type="molecule type" value="Genomic_DNA"/>
</dbReference>
<dbReference type="AlphaFoldDB" id="A0A066Z4K9"/>
<dbReference type="PATRIC" id="fig|1348663.4.peg.2752"/>
<accession>A0A066Z4K9</accession>